<dbReference type="KEGG" id="ovi:T265_04761"/>
<dbReference type="InterPro" id="IPR030564">
    <property type="entry name" value="Myotubularin"/>
</dbReference>
<feature type="domain" description="Myotubularin phosphatase" evidence="3">
    <location>
        <begin position="120"/>
        <end position="692"/>
    </location>
</feature>
<dbReference type="Proteomes" id="UP000054324">
    <property type="component" value="Unassembled WGS sequence"/>
</dbReference>
<accession>A0A074ZYH2</accession>
<comment type="similarity">
    <text evidence="1">Belongs to the protein-tyrosine phosphatase family. Non-receptor class myotubularin subfamily.</text>
</comment>
<sequence>MELASLIRVNNINGCRLCGPNFSIVSKKLALTNHQLLFISDGEDFSLPYKAIDGVRLLDTVAERRYPQSGLNGHTLSLQTKSFCIYELTVLNGNEARALLCSIEALASVDVGLQYPFFYGEKFPGAQNKSAAIDSRSDLAEALATEKWRVSRANENYSICSSYARDTIVPTDITDALIRESAGFRRGGRFPTLVYYHVPRHTALLISSEPVFQSPTSYPAANLTSNASKSPSVVGSPQHATLGGGPVLSPNSSSAPVFSTGNRCRADEQLLAAILPDRYRGAILDVRDQPNVKKNTSQDQHFVILTAEFISSAFVTIACSSVVAAESEPNYPQWRRICRSMEAPTQVNTVFRKLIEVCLAPGRSTRSGTSSLGAFTTGALTDSLNALATVAMGPSGAIVPSDSLNGEGASRVFWDSDGDNMDRLPAPEVSSTTVATNPQMAHNMRRIGAWLTLVREALAAAVAGATALDARDAFAQQQLQQEQLILTRNYKDQQVKSARTQKPHAVREEAKLRGSFVLVQSQHGYDRALVVAGLIQVILNPAARTLSGFPSLIEHTWIRSGHPFSERYRNASLGPRNQKTQAPIFLLFLDGVWQLWRQYPNAFEFTDELLCFLAQHVYYSEFGTFLGNSPKDREELKVDERTTSLWVYLEQPSVLANFKNPLYCADKDRDTTNYACWPCLAPQALELWREVYLKQQYTEPEPIWAKPRQLNRLIKEQFFAELEKTRHLRKLLNSLQQEARSAGLLTKVSKT</sequence>
<dbReference type="PROSITE" id="PS51339">
    <property type="entry name" value="PPASE_MYOTUBULARIN"/>
    <property type="match status" value="1"/>
</dbReference>
<dbReference type="GO" id="GO:0010507">
    <property type="term" value="P:negative regulation of autophagy"/>
    <property type="evidence" value="ECO:0007669"/>
    <property type="project" value="TreeGrafter"/>
</dbReference>
<dbReference type="GO" id="GO:0019903">
    <property type="term" value="F:protein phosphatase binding"/>
    <property type="evidence" value="ECO:0007669"/>
    <property type="project" value="TreeGrafter"/>
</dbReference>
<feature type="compositionally biased region" description="Polar residues" evidence="2">
    <location>
        <begin position="223"/>
        <end position="239"/>
    </location>
</feature>
<dbReference type="SUPFAM" id="SSF52799">
    <property type="entry name" value="(Phosphotyrosine protein) phosphatases II"/>
    <property type="match status" value="2"/>
</dbReference>
<name>A0A074ZYH2_OPIVI</name>
<evidence type="ECO:0000256" key="1">
    <source>
        <dbReference type="ARBA" id="ARBA00007471"/>
    </source>
</evidence>
<dbReference type="Gene3D" id="2.30.29.30">
    <property type="entry name" value="Pleckstrin-homology domain (PH domain)/Phosphotyrosine-binding domain (PTB)"/>
    <property type="match status" value="1"/>
</dbReference>
<proteinExistence type="inferred from homology"/>
<reference evidence="4 5" key="1">
    <citation type="submission" date="2013-11" db="EMBL/GenBank/DDBJ databases">
        <title>Opisthorchis viverrini - life in the bile duct.</title>
        <authorList>
            <person name="Young N.D."/>
            <person name="Nagarajan N."/>
            <person name="Lin S.J."/>
            <person name="Korhonen P.K."/>
            <person name="Jex A.R."/>
            <person name="Hall R.S."/>
            <person name="Safavi-Hemami H."/>
            <person name="Kaewkong W."/>
            <person name="Bertrand D."/>
            <person name="Gao S."/>
            <person name="Seet Q."/>
            <person name="Wongkham S."/>
            <person name="Teh B.T."/>
            <person name="Wongkham C."/>
            <person name="Intapan P.M."/>
            <person name="Maleewong W."/>
            <person name="Yang X."/>
            <person name="Hu M."/>
            <person name="Wang Z."/>
            <person name="Hofmann A."/>
            <person name="Sternberg P.W."/>
            <person name="Tan P."/>
            <person name="Wang J."/>
            <person name="Gasser R.B."/>
        </authorList>
    </citation>
    <scope>NUCLEOTIDE SEQUENCE [LARGE SCALE GENOMIC DNA]</scope>
</reference>
<dbReference type="InterPro" id="IPR011993">
    <property type="entry name" value="PH-like_dom_sf"/>
</dbReference>
<feature type="region of interest" description="Disordered" evidence="2">
    <location>
        <begin position="223"/>
        <end position="246"/>
    </location>
</feature>
<dbReference type="GeneID" id="20318943"/>
<dbReference type="PANTHER" id="PTHR10807">
    <property type="entry name" value="MYOTUBULARIN-RELATED"/>
    <property type="match status" value="1"/>
</dbReference>
<dbReference type="GO" id="GO:0005737">
    <property type="term" value="C:cytoplasm"/>
    <property type="evidence" value="ECO:0007669"/>
    <property type="project" value="TreeGrafter"/>
</dbReference>
<dbReference type="Pfam" id="PF06602">
    <property type="entry name" value="Myotub-related"/>
    <property type="match status" value="2"/>
</dbReference>
<dbReference type="GO" id="GO:0046856">
    <property type="term" value="P:phosphatidylinositol dephosphorylation"/>
    <property type="evidence" value="ECO:0007669"/>
    <property type="project" value="TreeGrafter"/>
</dbReference>
<dbReference type="EMBL" id="KL596700">
    <property type="protein sequence ID" value="KER28375.1"/>
    <property type="molecule type" value="Genomic_DNA"/>
</dbReference>
<evidence type="ECO:0000259" key="3">
    <source>
        <dbReference type="PROSITE" id="PS51339"/>
    </source>
</evidence>
<dbReference type="CTD" id="20318943"/>
<evidence type="ECO:0000256" key="2">
    <source>
        <dbReference type="SAM" id="MobiDB-lite"/>
    </source>
</evidence>
<keyword evidence="5" id="KW-1185">Reference proteome</keyword>
<protein>
    <recommendedName>
        <fullName evidence="3">Myotubularin phosphatase domain-containing protein</fullName>
    </recommendedName>
</protein>
<evidence type="ECO:0000313" key="4">
    <source>
        <dbReference type="EMBL" id="KER28375.1"/>
    </source>
</evidence>
<organism evidence="4 5">
    <name type="scientific">Opisthorchis viverrini</name>
    <name type="common">Southeast Asian liver fluke</name>
    <dbReference type="NCBI Taxonomy" id="6198"/>
    <lineage>
        <taxon>Eukaryota</taxon>
        <taxon>Metazoa</taxon>
        <taxon>Spiralia</taxon>
        <taxon>Lophotrochozoa</taxon>
        <taxon>Platyhelminthes</taxon>
        <taxon>Trematoda</taxon>
        <taxon>Digenea</taxon>
        <taxon>Opisthorchiida</taxon>
        <taxon>Opisthorchiata</taxon>
        <taxon>Opisthorchiidae</taxon>
        <taxon>Opisthorchis</taxon>
    </lineage>
</organism>
<dbReference type="AlphaFoldDB" id="A0A074ZYH2"/>
<dbReference type="InterPro" id="IPR010569">
    <property type="entry name" value="Myotubularin-like_Pase_dom"/>
</dbReference>
<gene>
    <name evidence="4" type="ORF">T265_04761</name>
</gene>
<dbReference type="OrthoDB" id="271628at2759"/>
<dbReference type="InterPro" id="IPR029021">
    <property type="entry name" value="Prot-tyrosine_phosphatase-like"/>
</dbReference>
<dbReference type="PANTHER" id="PTHR10807:SF73">
    <property type="entry name" value="LD06050P"/>
    <property type="match status" value="1"/>
</dbReference>
<dbReference type="RefSeq" id="XP_009167850.1">
    <property type="nucleotide sequence ID" value="XM_009169586.1"/>
</dbReference>
<dbReference type="STRING" id="6198.A0A074ZYH2"/>
<evidence type="ECO:0000313" key="5">
    <source>
        <dbReference type="Proteomes" id="UP000054324"/>
    </source>
</evidence>